<reference evidence="2" key="1">
    <citation type="submission" date="2023-01" db="EMBL/GenBank/DDBJ databases">
        <authorList>
            <person name="Van Ghelder C."/>
            <person name="Rancurel C."/>
        </authorList>
    </citation>
    <scope>NUCLEOTIDE SEQUENCE</scope>
    <source>
        <strain evidence="2">CNCM I-4278</strain>
    </source>
</reference>
<name>A0A9W4U3J2_9PLEO</name>
<evidence type="ECO:0000313" key="3">
    <source>
        <dbReference type="Proteomes" id="UP001152607"/>
    </source>
</evidence>
<proteinExistence type="predicted"/>
<accession>A0A9W4U3J2</accession>
<protein>
    <submittedName>
        <fullName evidence="2">Uncharacterized protein</fullName>
    </submittedName>
</protein>
<dbReference type="Proteomes" id="UP001152607">
    <property type="component" value="Unassembled WGS sequence"/>
</dbReference>
<evidence type="ECO:0000313" key="2">
    <source>
        <dbReference type="EMBL" id="CAI6264720.1"/>
    </source>
</evidence>
<dbReference type="AlphaFoldDB" id="A0A9W4U3J2"/>
<feature type="compositionally biased region" description="Polar residues" evidence="1">
    <location>
        <begin position="66"/>
        <end position="96"/>
    </location>
</feature>
<dbReference type="OrthoDB" id="5350396at2759"/>
<gene>
    <name evidence="2" type="ORF">PDIGIT_LOCUS1490</name>
</gene>
<feature type="compositionally biased region" description="Low complexity" evidence="1">
    <location>
        <begin position="49"/>
        <end position="65"/>
    </location>
</feature>
<comment type="caution">
    <text evidence="2">The sequence shown here is derived from an EMBL/GenBank/DDBJ whole genome shotgun (WGS) entry which is preliminary data.</text>
</comment>
<dbReference type="EMBL" id="CAOQHR010000001">
    <property type="protein sequence ID" value="CAI6264720.1"/>
    <property type="molecule type" value="Genomic_DNA"/>
</dbReference>
<keyword evidence="3" id="KW-1185">Reference proteome</keyword>
<evidence type="ECO:0000256" key="1">
    <source>
        <dbReference type="SAM" id="MobiDB-lite"/>
    </source>
</evidence>
<feature type="compositionally biased region" description="Polar residues" evidence="1">
    <location>
        <begin position="19"/>
        <end position="40"/>
    </location>
</feature>
<organism evidence="2 3">
    <name type="scientific">Periconia digitata</name>
    <dbReference type="NCBI Taxonomy" id="1303443"/>
    <lineage>
        <taxon>Eukaryota</taxon>
        <taxon>Fungi</taxon>
        <taxon>Dikarya</taxon>
        <taxon>Ascomycota</taxon>
        <taxon>Pezizomycotina</taxon>
        <taxon>Dothideomycetes</taxon>
        <taxon>Pleosporomycetidae</taxon>
        <taxon>Pleosporales</taxon>
        <taxon>Massarineae</taxon>
        <taxon>Periconiaceae</taxon>
        <taxon>Periconia</taxon>
    </lineage>
</organism>
<sequence length="647" mass="72238">MPPKKKSIRDFFQPASKDSALSQSSAPSITVSTARQNPSHSLPKKFRQSPVTSSSSTNPSRGTTSEKTSFNASQSSILSGSTSKRVISNGEQVVLNSDSDSDSLPDLTWNLPSTDSIDVYVPKPIFKAHESDLRKPPEKKKDDRAFMEFLHNAQKDVQSERQIAEAKADLEKPVAEEPPSSRLDISEETFASLAHDSDDPEKAKKLLSAMQRTNAFHAESVFHFWRKHQAHCSPFPKDCLPNHQWASVFQEPPSRRQAILSGFAFQVFRIHSLPVDLGLWMIDQICNANDETLDDRYLELLEAHQSQFESLFDKSKISAMFHGLGADPRCLEYDEREIVPSLESEQDDRIPLPKSLSQVCRLLQTMARCLDLEASSLVIYILLLLCMDASVCADASTLTLVQHTIETIICNISDNRDLAASLSDTIPLILAKVKHPVLQRQMIESFPVKSPLTAYLQRHLALSFLLYPTAIKTTLEDSGIPVLLRRYLQKSPHYGINKKTNYTHLAARLYMLDVAIGPGPLDVPYQPLPSLPSSPVEEKRVVAPIRLTAGEKSFNEQVDVLAQQIEFISSSIVESGAITDLSRLQAKDFGEKLFHRLQNAVRIGGKQKQNIFGSSEVDYDAKVWRGFAKISAKRMADGELKDGEEVR</sequence>
<feature type="region of interest" description="Disordered" evidence="1">
    <location>
        <begin position="1"/>
        <end position="114"/>
    </location>
</feature>